<dbReference type="Gene3D" id="2.50.20.10">
    <property type="entry name" value="Lipoprotein localisation LolA/LolB/LppX"/>
    <property type="match status" value="1"/>
</dbReference>
<dbReference type="InterPro" id="IPR029046">
    <property type="entry name" value="LolA/LolB/LppX"/>
</dbReference>
<dbReference type="Proteomes" id="UP000287394">
    <property type="component" value="Chromosome"/>
</dbReference>
<dbReference type="PROSITE" id="PS51257">
    <property type="entry name" value="PROKAR_LIPOPROTEIN"/>
    <property type="match status" value="1"/>
</dbReference>
<organism evidence="1 2">
    <name type="scientific">Capsulimonas corticalis</name>
    <dbReference type="NCBI Taxonomy" id="2219043"/>
    <lineage>
        <taxon>Bacteria</taxon>
        <taxon>Bacillati</taxon>
        <taxon>Armatimonadota</taxon>
        <taxon>Armatimonadia</taxon>
        <taxon>Capsulimonadales</taxon>
        <taxon>Capsulimonadaceae</taxon>
        <taxon>Capsulimonas</taxon>
    </lineage>
</organism>
<evidence type="ECO:0000313" key="2">
    <source>
        <dbReference type="Proteomes" id="UP000287394"/>
    </source>
</evidence>
<dbReference type="OrthoDB" id="9787361at2"/>
<accession>A0A402CS82</accession>
<dbReference type="AlphaFoldDB" id="A0A402CS82"/>
<dbReference type="PANTHER" id="PTHR37507:SF2">
    <property type="entry name" value="SPORULATION PROTEIN YDCC"/>
    <property type="match status" value="1"/>
</dbReference>
<dbReference type="EMBL" id="AP025739">
    <property type="protein sequence ID" value="BDI28289.1"/>
    <property type="molecule type" value="Genomic_DNA"/>
</dbReference>
<proteinExistence type="predicted"/>
<dbReference type="SUPFAM" id="SSF89392">
    <property type="entry name" value="Prokaryotic lipoproteins and lipoprotein localization factors"/>
    <property type="match status" value="1"/>
</dbReference>
<dbReference type="KEGG" id="ccot:CCAX7_003400"/>
<keyword evidence="2" id="KW-1185">Reference proteome</keyword>
<sequence length="364" mass="38626">MTPSGRPILARAPWLLLAPLGCLMLASCNRPTSMTVATVPAPASPSDPAANSLWASSLQATTDTPLKAHVVITSRGDSHDRRSVMEMIEGTGGRFRLTYSEPADARGRVVVCDGATTWQYEPRSRTVLRRPTPESVSAETGSPAPDPLWRREIEPGTADVGGRPAQILRVQSASGALVERLWIDNASGRSLRTENYDPHGALTRRVELSQIVVKPVVTPATFQPAIPRGARVLTAAAQPSPNAAGEARLLDLPSDTAGFHVQSVVRAPRSTTAAIHVLYTNGPRALSVFVTNNAANGATELVPSADGGASWKPAVLTSTIHAFTQERADGQSAVAWVADGRRYVAIGRMPLTDLLSIAKTMAEK</sequence>
<gene>
    <name evidence="1" type="ORF">CCAX7_003400</name>
</gene>
<reference evidence="1 2" key="1">
    <citation type="journal article" date="2019" name="Int. J. Syst. Evol. Microbiol.">
        <title>Capsulimonas corticalis gen. nov., sp. nov., an aerobic capsulated bacterium, of a novel bacterial order, Capsulimonadales ord. nov., of the class Armatimonadia of the phylum Armatimonadetes.</title>
        <authorList>
            <person name="Li J."/>
            <person name="Kudo C."/>
            <person name="Tonouchi A."/>
        </authorList>
    </citation>
    <scope>NUCLEOTIDE SEQUENCE [LARGE SCALE GENOMIC DNA]</scope>
    <source>
        <strain evidence="1 2">AX-7</strain>
    </source>
</reference>
<dbReference type="PANTHER" id="PTHR37507">
    <property type="entry name" value="SPORULATION PROTEIN YDCC"/>
    <property type="match status" value="1"/>
</dbReference>
<evidence type="ECO:0000313" key="1">
    <source>
        <dbReference type="EMBL" id="BDI28289.1"/>
    </source>
</evidence>
<dbReference type="RefSeq" id="WP_119320232.1">
    <property type="nucleotide sequence ID" value="NZ_AP025739.1"/>
</dbReference>
<name>A0A402CS82_9BACT</name>
<protein>
    <submittedName>
        <fullName evidence="1">Uncharacterized protein</fullName>
    </submittedName>
</protein>
<dbReference type="InterPro" id="IPR052944">
    <property type="entry name" value="Sporulation_related"/>
</dbReference>